<dbReference type="PANTHER" id="PTHR47016:SF5">
    <property type="entry name" value="CLP DOMAIN SUPERFAMILY PROTEIN"/>
    <property type="match status" value="1"/>
</dbReference>
<organism evidence="4 5">
    <name type="scientific">Virgisporangium ochraceum</name>
    <dbReference type="NCBI Taxonomy" id="65505"/>
    <lineage>
        <taxon>Bacteria</taxon>
        <taxon>Bacillati</taxon>
        <taxon>Actinomycetota</taxon>
        <taxon>Actinomycetes</taxon>
        <taxon>Micromonosporales</taxon>
        <taxon>Micromonosporaceae</taxon>
        <taxon>Virgisporangium</taxon>
    </lineage>
</organism>
<dbReference type="PROSITE" id="PS51903">
    <property type="entry name" value="CLP_R"/>
    <property type="match status" value="1"/>
</dbReference>
<dbReference type="Gene3D" id="1.10.1780.10">
    <property type="entry name" value="Clp, N-terminal domain"/>
    <property type="match status" value="2"/>
</dbReference>
<keyword evidence="4" id="KW-0645">Protease</keyword>
<evidence type="ECO:0000256" key="2">
    <source>
        <dbReference type="SAM" id="MobiDB-lite"/>
    </source>
</evidence>
<evidence type="ECO:0000259" key="3">
    <source>
        <dbReference type="PROSITE" id="PS51903"/>
    </source>
</evidence>
<keyword evidence="1" id="KW-0677">Repeat</keyword>
<keyword evidence="4" id="KW-0378">Hydrolase</keyword>
<gene>
    <name evidence="4" type="ORF">Voc01_047440</name>
</gene>
<dbReference type="Proteomes" id="UP000635606">
    <property type="component" value="Unassembled WGS sequence"/>
</dbReference>
<dbReference type="InterPro" id="IPR004176">
    <property type="entry name" value="Clp_R_N"/>
</dbReference>
<dbReference type="GO" id="GO:0008233">
    <property type="term" value="F:peptidase activity"/>
    <property type="evidence" value="ECO:0007669"/>
    <property type="project" value="UniProtKB-KW"/>
</dbReference>
<dbReference type="InterPro" id="IPR044217">
    <property type="entry name" value="CLPT1/2"/>
</dbReference>
<accession>A0A8J3ZTC9</accession>
<keyword evidence="5" id="KW-1185">Reference proteome</keyword>
<evidence type="ECO:0000313" key="5">
    <source>
        <dbReference type="Proteomes" id="UP000635606"/>
    </source>
</evidence>
<dbReference type="InterPro" id="IPR036628">
    <property type="entry name" value="Clp_N_dom_sf"/>
</dbReference>
<evidence type="ECO:0000256" key="1">
    <source>
        <dbReference type="PROSITE-ProRule" id="PRU01251"/>
    </source>
</evidence>
<dbReference type="SUPFAM" id="SSF81923">
    <property type="entry name" value="Double Clp-N motif"/>
    <property type="match status" value="2"/>
</dbReference>
<evidence type="ECO:0000313" key="4">
    <source>
        <dbReference type="EMBL" id="GIJ69827.1"/>
    </source>
</evidence>
<dbReference type="GO" id="GO:0006508">
    <property type="term" value="P:proteolysis"/>
    <property type="evidence" value="ECO:0007669"/>
    <property type="project" value="UniProtKB-KW"/>
</dbReference>
<dbReference type="EMBL" id="BOPH01000069">
    <property type="protein sequence ID" value="GIJ69827.1"/>
    <property type="molecule type" value="Genomic_DNA"/>
</dbReference>
<feature type="region of interest" description="Disordered" evidence="2">
    <location>
        <begin position="98"/>
        <end position="135"/>
    </location>
</feature>
<feature type="domain" description="Clp R" evidence="3">
    <location>
        <begin position="2"/>
        <end position="200"/>
    </location>
</feature>
<dbReference type="PANTHER" id="PTHR47016">
    <property type="entry name" value="ATP-DEPENDENT CLP PROTEASE ATP-BINDING SUBUNIT CLPT1, CHLOROPLASTIC"/>
    <property type="match status" value="1"/>
</dbReference>
<dbReference type="AlphaFoldDB" id="A0A8J3ZTC9"/>
<name>A0A8J3ZTC9_9ACTN</name>
<dbReference type="Pfam" id="PF02861">
    <property type="entry name" value="Clp_N"/>
    <property type="match status" value="2"/>
</dbReference>
<protein>
    <submittedName>
        <fullName evidence="4">Clp protease</fullName>
    </submittedName>
</protein>
<reference evidence="4" key="1">
    <citation type="submission" date="2021-01" db="EMBL/GenBank/DDBJ databases">
        <title>Whole genome shotgun sequence of Virgisporangium ochraceum NBRC 16418.</title>
        <authorList>
            <person name="Komaki H."/>
            <person name="Tamura T."/>
        </authorList>
    </citation>
    <scope>NUCLEOTIDE SEQUENCE</scope>
    <source>
        <strain evidence="4">NBRC 16418</strain>
    </source>
</reference>
<proteinExistence type="predicted"/>
<sequence length="202" mass="22036">MFERFTHEAREVVVGAQEVARRLDHPRIGTEHLLISLLEGGGWLAGLLNDHGLTVRRAEAAVGRHRGNAPGMLGPADAAALKVIGIDLDAVRAHLEENFGPEPLAPPPAPPPRRRFGLRRSRPDEGGAPKGHIPFSPRAKKVLELSLREALRLADREIRTEHILLGLIREGEGLAALVLAGADIDLKDLRVEVEQRMPKRAA</sequence>
<comment type="caution">
    <text evidence="4">The sequence shown here is derived from an EMBL/GenBank/DDBJ whole genome shotgun (WGS) entry which is preliminary data.</text>
</comment>